<accession>W9S7F0</accession>
<proteinExistence type="predicted"/>
<organism evidence="1 2">
    <name type="scientific">Morus notabilis</name>
    <dbReference type="NCBI Taxonomy" id="981085"/>
    <lineage>
        <taxon>Eukaryota</taxon>
        <taxon>Viridiplantae</taxon>
        <taxon>Streptophyta</taxon>
        <taxon>Embryophyta</taxon>
        <taxon>Tracheophyta</taxon>
        <taxon>Spermatophyta</taxon>
        <taxon>Magnoliopsida</taxon>
        <taxon>eudicotyledons</taxon>
        <taxon>Gunneridae</taxon>
        <taxon>Pentapetalae</taxon>
        <taxon>rosids</taxon>
        <taxon>fabids</taxon>
        <taxon>Rosales</taxon>
        <taxon>Moraceae</taxon>
        <taxon>Moreae</taxon>
        <taxon>Morus</taxon>
    </lineage>
</organism>
<protein>
    <submittedName>
        <fullName evidence="1">Uncharacterized protein</fullName>
    </submittedName>
</protein>
<evidence type="ECO:0000313" key="2">
    <source>
        <dbReference type="Proteomes" id="UP000030645"/>
    </source>
</evidence>
<dbReference type="STRING" id="981085.W9S7F0"/>
<gene>
    <name evidence="1" type="ORF">L484_015743</name>
</gene>
<reference evidence="2" key="1">
    <citation type="submission" date="2013-01" db="EMBL/GenBank/DDBJ databases">
        <title>Draft Genome Sequence of a Mulberry Tree, Morus notabilis C.K. Schneid.</title>
        <authorList>
            <person name="He N."/>
            <person name="Zhao S."/>
        </authorList>
    </citation>
    <scope>NUCLEOTIDE SEQUENCE</scope>
</reference>
<name>W9S7F0_9ROSA</name>
<evidence type="ECO:0000313" key="1">
    <source>
        <dbReference type="EMBL" id="EXC15942.1"/>
    </source>
</evidence>
<keyword evidence="2" id="KW-1185">Reference proteome</keyword>
<dbReference type="Proteomes" id="UP000030645">
    <property type="component" value="Unassembled WGS sequence"/>
</dbReference>
<dbReference type="AlphaFoldDB" id="W9S7F0"/>
<sequence length="65" mass="7133">MASNFVGCEFGNCIYFTHDKDTLPLGIHGPSDMGVCDLESQRISCFAIDAEIIAKMQEAPIWVVP</sequence>
<dbReference type="EMBL" id="KE345785">
    <property type="protein sequence ID" value="EXC15942.1"/>
    <property type="molecule type" value="Genomic_DNA"/>
</dbReference>